<dbReference type="GO" id="GO:0070012">
    <property type="term" value="F:oligopeptidase activity"/>
    <property type="evidence" value="ECO:0007669"/>
    <property type="project" value="TreeGrafter"/>
</dbReference>
<comment type="caution">
    <text evidence="2">The sequence shown here is derived from an EMBL/GenBank/DDBJ whole genome shotgun (WGS) entry which is preliminary data.</text>
</comment>
<dbReference type="AlphaFoldDB" id="T0Y6C6"/>
<dbReference type="GO" id="GO:0004252">
    <property type="term" value="F:serine-type endopeptidase activity"/>
    <property type="evidence" value="ECO:0007669"/>
    <property type="project" value="InterPro"/>
</dbReference>
<dbReference type="SUPFAM" id="SSF50993">
    <property type="entry name" value="Peptidase/esterase 'gauge' domain"/>
    <property type="match status" value="1"/>
</dbReference>
<feature type="non-terminal residue" evidence="2">
    <location>
        <position position="162"/>
    </location>
</feature>
<feature type="domain" description="Peptidase S9A N-terminal" evidence="1">
    <location>
        <begin position="21"/>
        <end position="161"/>
    </location>
</feature>
<dbReference type="Gene3D" id="2.130.10.120">
    <property type="entry name" value="Prolyl oligopeptidase, N-terminal domain"/>
    <property type="match status" value="1"/>
</dbReference>
<name>T0Y6C6_9ZZZZ</name>
<dbReference type="PANTHER" id="PTHR42881">
    <property type="entry name" value="PROLYL ENDOPEPTIDASE"/>
    <property type="match status" value="1"/>
</dbReference>
<dbReference type="Pfam" id="PF02897">
    <property type="entry name" value="Peptidase_S9_N"/>
    <property type="match status" value="1"/>
</dbReference>
<reference evidence="2" key="2">
    <citation type="journal article" date="2014" name="ISME J.">
        <title>Microbial stratification in low pH oxic and suboxic macroscopic growths along an acid mine drainage.</title>
        <authorList>
            <person name="Mendez-Garcia C."/>
            <person name="Mesa V."/>
            <person name="Sprenger R.R."/>
            <person name="Richter M."/>
            <person name="Diez M.S."/>
            <person name="Solano J."/>
            <person name="Bargiela R."/>
            <person name="Golyshina O.V."/>
            <person name="Manteca A."/>
            <person name="Ramos J.L."/>
            <person name="Gallego J.R."/>
            <person name="Llorente I."/>
            <person name="Martins Dos Santos V.A."/>
            <person name="Jensen O.N."/>
            <person name="Pelaez A.I."/>
            <person name="Sanchez J."/>
            <person name="Ferrer M."/>
        </authorList>
    </citation>
    <scope>NUCLEOTIDE SEQUENCE</scope>
</reference>
<protein>
    <submittedName>
        <fullName evidence="2">Protein containing Peptidase S9A, oligopeptidase</fullName>
    </submittedName>
</protein>
<feature type="non-terminal residue" evidence="2">
    <location>
        <position position="1"/>
    </location>
</feature>
<dbReference type="InterPro" id="IPR051167">
    <property type="entry name" value="Prolyl_oligopep/macrocyclase"/>
</dbReference>
<sequence length="162" mass="18407">AVSERLAQLWKPLMETGVAWRHARTFLLQREGAMEQPVLTVREPDGTDRVLVDPVATGPTSRAIDWWYPSPSGRFVAYGISDHGNEQSVLYVLEVDTGRLLSDRILWTRQCSLAWEPDDGGFFYTRHPAPESVPTGETHYHRHVFYHRLGSDPSADEEVFGE</sequence>
<evidence type="ECO:0000259" key="1">
    <source>
        <dbReference type="Pfam" id="PF02897"/>
    </source>
</evidence>
<dbReference type="InterPro" id="IPR023302">
    <property type="entry name" value="Pept_S9A_N"/>
</dbReference>
<reference evidence="2" key="1">
    <citation type="submission" date="2013-08" db="EMBL/GenBank/DDBJ databases">
        <authorList>
            <person name="Mendez C."/>
            <person name="Richter M."/>
            <person name="Ferrer M."/>
            <person name="Sanchez J."/>
        </authorList>
    </citation>
    <scope>NUCLEOTIDE SEQUENCE</scope>
</reference>
<accession>T0Y6C6</accession>
<dbReference type="EMBL" id="AUZX01015554">
    <property type="protein sequence ID" value="EQD28683.1"/>
    <property type="molecule type" value="Genomic_DNA"/>
</dbReference>
<organism evidence="2">
    <name type="scientific">mine drainage metagenome</name>
    <dbReference type="NCBI Taxonomy" id="410659"/>
    <lineage>
        <taxon>unclassified sequences</taxon>
        <taxon>metagenomes</taxon>
        <taxon>ecological metagenomes</taxon>
    </lineage>
</organism>
<dbReference type="PANTHER" id="PTHR42881:SF2">
    <property type="entry name" value="PROLYL ENDOPEPTIDASE"/>
    <property type="match status" value="1"/>
</dbReference>
<gene>
    <name evidence="2" type="ORF">B1A_21053</name>
</gene>
<dbReference type="GO" id="GO:0005829">
    <property type="term" value="C:cytosol"/>
    <property type="evidence" value="ECO:0007669"/>
    <property type="project" value="TreeGrafter"/>
</dbReference>
<proteinExistence type="predicted"/>
<evidence type="ECO:0000313" key="2">
    <source>
        <dbReference type="EMBL" id="EQD28683.1"/>
    </source>
</evidence>